<feature type="non-terminal residue" evidence="1">
    <location>
        <position position="1"/>
    </location>
</feature>
<name>A0A392W2X9_9FABA</name>
<proteinExistence type="predicted"/>
<dbReference type="EMBL" id="LXQA011365759">
    <property type="protein sequence ID" value="MCI94766.1"/>
    <property type="molecule type" value="Genomic_DNA"/>
</dbReference>
<evidence type="ECO:0000313" key="2">
    <source>
        <dbReference type="Proteomes" id="UP000265520"/>
    </source>
</evidence>
<dbReference type="Proteomes" id="UP000265520">
    <property type="component" value="Unassembled WGS sequence"/>
</dbReference>
<organism evidence="1 2">
    <name type="scientific">Trifolium medium</name>
    <dbReference type="NCBI Taxonomy" id="97028"/>
    <lineage>
        <taxon>Eukaryota</taxon>
        <taxon>Viridiplantae</taxon>
        <taxon>Streptophyta</taxon>
        <taxon>Embryophyta</taxon>
        <taxon>Tracheophyta</taxon>
        <taxon>Spermatophyta</taxon>
        <taxon>Magnoliopsida</taxon>
        <taxon>eudicotyledons</taxon>
        <taxon>Gunneridae</taxon>
        <taxon>Pentapetalae</taxon>
        <taxon>rosids</taxon>
        <taxon>fabids</taxon>
        <taxon>Fabales</taxon>
        <taxon>Fabaceae</taxon>
        <taxon>Papilionoideae</taxon>
        <taxon>50 kb inversion clade</taxon>
        <taxon>NPAAA clade</taxon>
        <taxon>Hologalegina</taxon>
        <taxon>IRL clade</taxon>
        <taxon>Trifolieae</taxon>
        <taxon>Trifolium</taxon>
    </lineage>
</organism>
<evidence type="ECO:0000313" key="1">
    <source>
        <dbReference type="EMBL" id="MCI94766.1"/>
    </source>
</evidence>
<reference evidence="1 2" key="1">
    <citation type="journal article" date="2018" name="Front. Plant Sci.">
        <title>Red Clover (Trifolium pratense) and Zigzag Clover (T. medium) - A Picture of Genomic Similarities and Differences.</title>
        <authorList>
            <person name="Dluhosova J."/>
            <person name="Istvanek J."/>
            <person name="Nedelnik J."/>
            <person name="Repkova J."/>
        </authorList>
    </citation>
    <scope>NUCLEOTIDE SEQUENCE [LARGE SCALE GENOMIC DNA]</scope>
    <source>
        <strain evidence="2">cv. 10/8</strain>
        <tissue evidence="1">Leaf</tissue>
    </source>
</reference>
<sequence length="42" mass="4398">LMWGGLNGAGQPAYPALPVEAVLHGHRSVNSLLKFGSDLRAP</sequence>
<accession>A0A392W2X9</accession>
<comment type="caution">
    <text evidence="1">The sequence shown here is derived from an EMBL/GenBank/DDBJ whole genome shotgun (WGS) entry which is preliminary data.</text>
</comment>
<protein>
    <submittedName>
        <fullName evidence="1">Uncharacterized protein</fullName>
    </submittedName>
</protein>
<dbReference type="AlphaFoldDB" id="A0A392W2X9"/>
<keyword evidence="2" id="KW-1185">Reference proteome</keyword>